<dbReference type="Proteomes" id="UP001164539">
    <property type="component" value="Chromosome 14"/>
</dbReference>
<sequence length="1036" mass="113476">MANVTFKGVLSPALLVLFFYIHSSPIVASASTKEADALLKWKASLANQTQSQLPSWNLHAHNANNSKPHAIPCSWHGIRCNPAGSIIGVNLSSFGINGTLHEFSFWSFHNLEYLDLAANSLSGTIPSDISYLSKLTYLDLSTNQLSGKIPPEIGLLTRLEVLHLVENQLNGSIPSEIGELTSLNELALYSNSLEGPIPPSLANLKNLAFLALYNNSLSGCIPPEMGNLINLQELYMDTNNLTCPIPSSFGNLKKLTVLFAFNNQLSGPIPQEIGKLESLGSLSLHTNNLSGSIPASLGDLRNLALLHLYHNLLSGPIPEELGNLESLTDLELSENRLNGPVPVSFGKLIKLEVLYLRDNQLSGSIPQEMENLMNLSVFELDQNQFTGNLPDVCRGGSLQNISVNNNHFTGPIPKSLKSCTSLVRVHLEANQLTGNIAEDLGVYPNMSFIDLSRNKFHGEVSSNWGKCPKLSTLFLPGNNISGGIPSELGDATQLQTLDLSSNRLVGEIPRALGKLTSLSTLNLNDNQISGGIPSEIGSLKGLAHLDLSSNRLSRSIPESLGNFITLNYLNLSNNQLTNEIPVQLEKLIHVSHLDLSHNFLGGEIPSEITDMQSLETLNLSHNCLSGRIPNSFKDLKASFDISYNELEGPVPDSKTFQDAPIEALQGNKRLCGNIRGLPLCSTSGKSHNHKLVFSIIFPLLGAILLISAFFGIYFCLWKRMKVLASEVQDEGLVSISAFDGKALYNEIMQATKDFDATYCIGIGGYGSVYKTKLLSNTTVAVKKLHPLPDGESTYRKEFLNEIKALTEIRHRNIVKLYGFCSNAQHSFLVYEYLETGSLATVLNNEEKATKLDWCKRVNIIRGVADALSYMHHDCLLPIVHRDISSKNILLDQEFEAHVSDFGTAKLLKVDSSNWTQVAGTYGYIAPELAYTMKVTEKCDVYSFGVLSLEVIYGQHPGDVIPCLTSKFTRDNMLLKDVLDQRLPFPTPAVQDELITIIKLATACLHGNPQSRPTMNMISQMLSVSMSSTPSNSDNYV</sequence>
<keyword evidence="1" id="KW-0675">Receptor</keyword>
<evidence type="ECO:0000313" key="1">
    <source>
        <dbReference type="EMBL" id="KAJ4701321.1"/>
    </source>
</evidence>
<accession>A0ACC1WR07</accession>
<evidence type="ECO:0000313" key="2">
    <source>
        <dbReference type="Proteomes" id="UP001164539"/>
    </source>
</evidence>
<keyword evidence="1" id="KW-0808">Transferase</keyword>
<protein>
    <submittedName>
        <fullName evidence="1">Receptor protein kinase</fullName>
    </submittedName>
</protein>
<organism evidence="1 2">
    <name type="scientific">Melia azedarach</name>
    <name type="common">Chinaberry tree</name>
    <dbReference type="NCBI Taxonomy" id="155640"/>
    <lineage>
        <taxon>Eukaryota</taxon>
        <taxon>Viridiplantae</taxon>
        <taxon>Streptophyta</taxon>
        <taxon>Embryophyta</taxon>
        <taxon>Tracheophyta</taxon>
        <taxon>Spermatophyta</taxon>
        <taxon>Magnoliopsida</taxon>
        <taxon>eudicotyledons</taxon>
        <taxon>Gunneridae</taxon>
        <taxon>Pentapetalae</taxon>
        <taxon>rosids</taxon>
        <taxon>malvids</taxon>
        <taxon>Sapindales</taxon>
        <taxon>Meliaceae</taxon>
        <taxon>Melia</taxon>
    </lineage>
</organism>
<dbReference type="EMBL" id="CM051407">
    <property type="protein sequence ID" value="KAJ4701321.1"/>
    <property type="molecule type" value="Genomic_DNA"/>
</dbReference>
<keyword evidence="1" id="KW-0418">Kinase</keyword>
<gene>
    <name evidence="1" type="ORF">OWV82_024583</name>
</gene>
<name>A0ACC1WR07_MELAZ</name>
<comment type="caution">
    <text evidence="1">The sequence shown here is derived from an EMBL/GenBank/DDBJ whole genome shotgun (WGS) entry which is preliminary data.</text>
</comment>
<proteinExistence type="predicted"/>
<keyword evidence="2" id="KW-1185">Reference proteome</keyword>
<reference evidence="1 2" key="1">
    <citation type="journal article" date="2023" name="Science">
        <title>Complex scaffold remodeling in plant triterpene biosynthesis.</title>
        <authorList>
            <person name="De La Pena R."/>
            <person name="Hodgson H."/>
            <person name="Liu J.C."/>
            <person name="Stephenson M.J."/>
            <person name="Martin A.C."/>
            <person name="Owen C."/>
            <person name="Harkess A."/>
            <person name="Leebens-Mack J."/>
            <person name="Jimenez L.E."/>
            <person name="Osbourn A."/>
            <person name="Sattely E.S."/>
        </authorList>
    </citation>
    <scope>NUCLEOTIDE SEQUENCE [LARGE SCALE GENOMIC DNA]</scope>
    <source>
        <strain evidence="2">cv. JPN11</strain>
        <tissue evidence="1">Leaf</tissue>
    </source>
</reference>